<feature type="compositionally biased region" description="Basic and acidic residues" evidence="1">
    <location>
        <begin position="43"/>
        <end position="53"/>
    </location>
</feature>
<proteinExistence type="predicted"/>
<sequence length="81" mass="9234">MAENVASEGSSAGPEEQPHTHPEHFETAYSDYAPEPMDPTELGTEKAHPEHFETAYSDYAPETDDPTEENWHEHHQHKHPE</sequence>
<protein>
    <submittedName>
        <fullName evidence="2">Uncharacterized protein</fullName>
    </submittedName>
</protein>
<dbReference type="RefSeq" id="WP_092611742.1">
    <property type="nucleotide sequence ID" value="NZ_FMYF01000008.1"/>
</dbReference>
<reference evidence="2 3" key="1">
    <citation type="submission" date="2016-06" db="EMBL/GenBank/DDBJ databases">
        <authorList>
            <person name="Olsen C.W."/>
            <person name="Carey S."/>
            <person name="Hinshaw L."/>
            <person name="Karasin A.I."/>
        </authorList>
    </citation>
    <scope>NUCLEOTIDE SEQUENCE [LARGE SCALE GENOMIC DNA]</scope>
    <source>
        <strain evidence="2 3">LZ-22</strain>
    </source>
</reference>
<feature type="compositionally biased region" description="Basic and acidic residues" evidence="1">
    <location>
        <begin position="16"/>
        <end position="26"/>
    </location>
</feature>
<evidence type="ECO:0000256" key="1">
    <source>
        <dbReference type="SAM" id="MobiDB-lite"/>
    </source>
</evidence>
<organism evidence="2 3">
    <name type="scientific">Raineyella antarctica</name>
    <dbReference type="NCBI Taxonomy" id="1577474"/>
    <lineage>
        <taxon>Bacteria</taxon>
        <taxon>Bacillati</taxon>
        <taxon>Actinomycetota</taxon>
        <taxon>Actinomycetes</taxon>
        <taxon>Propionibacteriales</taxon>
        <taxon>Propionibacteriaceae</taxon>
        <taxon>Raineyella</taxon>
    </lineage>
</organism>
<evidence type="ECO:0000313" key="2">
    <source>
        <dbReference type="EMBL" id="SDB91793.1"/>
    </source>
</evidence>
<dbReference type="Proteomes" id="UP000199086">
    <property type="component" value="Unassembled WGS sequence"/>
</dbReference>
<dbReference type="EMBL" id="FMYF01000008">
    <property type="protein sequence ID" value="SDB91793.1"/>
    <property type="molecule type" value="Genomic_DNA"/>
</dbReference>
<feature type="region of interest" description="Disordered" evidence="1">
    <location>
        <begin position="1"/>
        <end position="81"/>
    </location>
</feature>
<gene>
    <name evidence="2" type="ORF">GA0111570_108116</name>
</gene>
<feature type="compositionally biased region" description="Basic and acidic residues" evidence="1">
    <location>
        <begin position="69"/>
        <end position="81"/>
    </location>
</feature>
<accession>A0A1G6HCB7</accession>
<keyword evidence="3" id="KW-1185">Reference proteome</keyword>
<dbReference type="AlphaFoldDB" id="A0A1G6HCB7"/>
<name>A0A1G6HCB7_9ACTN</name>
<evidence type="ECO:0000313" key="3">
    <source>
        <dbReference type="Proteomes" id="UP000199086"/>
    </source>
</evidence>